<dbReference type="InterPro" id="IPR016024">
    <property type="entry name" value="ARM-type_fold"/>
</dbReference>
<proteinExistence type="predicted"/>
<evidence type="ECO:0000256" key="1">
    <source>
        <dbReference type="SAM" id="MobiDB-lite"/>
    </source>
</evidence>
<dbReference type="Proteomes" id="UP001292094">
    <property type="component" value="Unassembled WGS sequence"/>
</dbReference>
<feature type="region of interest" description="Disordered" evidence="1">
    <location>
        <begin position="199"/>
        <end position="234"/>
    </location>
</feature>
<sequence length="422" mass="46950">IVVLTRVAVAATGDEDAGGVGGRPTTHPSTHRRHIHRRIRKHHIAAFQGWCSTYPRVSKPRWTLLENIHIILEKTPQEDVATDILPIVYSGLESSTVQVQVAAVVAASNASEYLDEDAIKKTVLPRTKAIYEKTPSDVSLCLTVLGCIERILDKLERTAIIDDVLPILADVKLQDADVIVKVLSLLFSRLLLSPLVLSREDDDEEEEEEEEEDEEEEEEEKKEEEEEEEEEEEVEENIYRLMLGVKKFGVSVNLLATRILPSLLPLTVSPALNLIQFSFLLQTIHEMLDHIDRQQRNKLKLDDLSLASSPGEKRLLRHQLSSDNMSLSPFSPVPNVRIQDARMSSSAEDFLSRRGSSGIGFLGLSFSGSITVCLISTSCMIPSVTPNLTLSAKLTLLLLHRVDHCAPPVPSCPTHSQPGDRD</sequence>
<dbReference type="PANTHER" id="PTHR12984:SF16">
    <property type="entry name" value="BLACK MATCH, ISOFORM H"/>
    <property type="match status" value="1"/>
</dbReference>
<dbReference type="InterPro" id="IPR051177">
    <property type="entry name" value="CIK-Related_Protein"/>
</dbReference>
<dbReference type="Gene3D" id="1.25.10.10">
    <property type="entry name" value="Leucine-rich Repeat Variant"/>
    <property type="match status" value="1"/>
</dbReference>
<reference evidence="2" key="1">
    <citation type="submission" date="2023-11" db="EMBL/GenBank/DDBJ databases">
        <title>Genome assemblies of two species of porcelain crab, Petrolisthes cinctipes and Petrolisthes manimaculis (Anomura: Porcellanidae).</title>
        <authorList>
            <person name="Angst P."/>
        </authorList>
    </citation>
    <scope>NUCLEOTIDE SEQUENCE</scope>
    <source>
        <strain evidence="2">PB745_02</strain>
        <tissue evidence="2">Gill</tissue>
    </source>
</reference>
<comment type="caution">
    <text evidence="2">The sequence shown here is derived from an EMBL/GenBank/DDBJ whole genome shotgun (WGS) entry which is preliminary data.</text>
</comment>
<feature type="non-terminal residue" evidence="2">
    <location>
        <position position="422"/>
    </location>
</feature>
<evidence type="ECO:0000313" key="2">
    <source>
        <dbReference type="EMBL" id="KAK4299215.1"/>
    </source>
</evidence>
<dbReference type="SUPFAM" id="SSF48371">
    <property type="entry name" value="ARM repeat"/>
    <property type="match status" value="1"/>
</dbReference>
<organism evidence="2 3">
    <name type="scientific">Petrolisthes manimaculis</name>
    <dbReference type="NCBI Taxonomy" id="1843537"/>
    <lineage>
        <taxon>Eukaryota</taxon>
        <taxon>Metazoa</taxon>
        <taxon>Ecdysozoa</taxon>
        <taxon>Arthropoda</taxon>
        <taxon>Crustacea</taxon>
        <taxon>Multicrustacea</taxon>
        <taxon>Malacostraca</taxon>
        <taxon>Eumalacostraca</taxon>
        <taxon>Eucarida</taxon>
        <taxon>Decapoda</taxon>
        <taxon>Pleocyemata</taxon>
        <taxon>Anomura</taxon>
        <taxon>Galatheoidea</taxon>
        <taxon>Porcellanidae</taxon>
        <taxon>Petrolisthes</taxon>
    </lineage>
</organism>
<dbReference type="AlphaFoldDB" id="A0AAE1P261"/>
<name>A0AAE1P261_9EUCA</name>
<dbReference type="PANTHER" id="PTHR12984">
    <property type="entry name" value="SCY1-RELATED S/T PROTEIN KINASE-LIKE"/>
    <property type="match status" value="1"/>
</dbReference>
<accession>A0AAE1P261</accession>
<gene>
    <name evidence="2" type="ORF">Pmani_028507</name>
</gene>
<feature type="compositionally biased region" description="Acidic residues" evidence="1">
    <location>
        <begin position="200"/>
        <end position="234"/>
    </location>
</feature>
<dbReference type="EMBL" id="JAWZYT010003284">
    <property type="protein sequence ID" value="KAK4299215.1"/>
    <property type="molecule type" value="Genomic_DNA"/>
</dbReference>
<evidence type="ECO:0000313" key="3">
    <source>
        <dbReference type="Proteomes" id="UP001292094"/>
    </source>
</evidence>
<dbReference type="InterPro" id="IPR011989">
    <property type="entry name" value="ARM-like"/>
</dbReference>
<keyword evidence="3" id="KW-1185">Reference proteome</keyword>
<protein>
    <submittedName>
        <fullName evidence="2">Uncharacterized protein</fullName>
    </submittedName>
</protein>